<evidence type="ECO:0008006" key="4">
    <source>
        <dbReference type="Google" id="ProtNLM"/>
    </source>
</evidence>
<feature type="region of interest" description="Disordered" evidence="1">
    <location>
        <begin position="320"/>
        <end position="341"/>
    </location>
</feature>
<dbReference type="EMBL" id="JBHUEQ010000027">
    <property type="protein sequence ID" value="MFD1747042.1"/>
    <property type="molecule type" value="Genomic_DNA"/>
</dbReference>
<proteinExistence type="predicted"/>
<evidence type="ECO:0000313" key="3">
    <source>
        <dbReference type="Proteomes" id="UP001597322"/>
    </source>
</evidence>
<gene>
    <name evidence="2" type="ORF">ACFSE1_16320</name>
</gene>
<keyword evidence="3" id="KW-1185">Reference proteome</keyword>
<evidence type="ECO:0000256" key="1">
    <source>
        <dbReference type="SAM" id="MobiDB-lite"/>
    </source>
</evidence>
<accession>A0ABW4M7B2</accession>
<feature type="compositionally biased region" description="Acidic residues" evidence="1">
    <location>
        <begin position="327"/>
        <end position="341"/>
    </location>
</feature>
<sequence length="642" mass="72118">MALFFRLIGKDSQQDALRESTAALRSSGYHHDVFEVQPDDFRSIPGTPFAYWTGPGVRSAFKNSKSVKSQGITVASGASSKDDERFLRLAWEREIDDSKFPFLAKGGKFSPYYATVYLRINWQNDGEEIKIFVEEYRRGRGFSPHWTAALLNAHLYFRPGLTWPRRTNGLSFRALPEGCVFGDKGPAVFVEGDDPQKLLALCAISNSEPFGILVSVRLARTELAQSFEVGLIQQTPLPTLTRDQTVILSALARRAWSTQRMLATVDETSPAFLLPVALITHLGDYDPLSTDARLAEIQAEIDEIAMQLYRFVDADRNAALGPPGMAADDDSEGFEDDDESEDEDVADAIDQSYGLLSWAIGVAFGRFDWRLATGEREAPPEPDPFDPLPAKSPGMLPEGATPFHDHSGILVDDQGHPHDLARLIEEVLTRVEADVPADVRRWLQRDFFPLHLKQYSKSRRKAPIYWPLSTISGSYTLWLYYPSLTSQTLYTAVNDFVEPKLKQVSRDAATLRDKGAARTRDDEKAFEALQALELELIELRDTLLDIAPAYRPNHDDGVQITAAPLWPLFRHKPWQKVLKDTWAKLEKGDYDWAHLAMSYWPDRVREKCKTDKSLAIAHDLEDLYEPAPTTEGGKKKKKGSGA</sequence>
<protein>
    <recommendedName>
        <fullName evidence="4">Type II restriction endonuclease subunit M</fullName>
    </recommendedName>
</protein>
<reference evidence="3" key="1">
    <citation type="journal article" date="2019" name="Int. J. Syst. Evol. Microbiol.">
        <title>The Global Catalogue of Microorganisms (GCM) 10K type strain sequencing project: providing services to taxonomists for standard genome sequencing and annotation.</title>
        <authorList>
            <consortium name="The Broad Institute Genomics Platform"/>
            <consortium name="The Broad Institute Genome Sequencing Center for Infectious Disease"/>
            <person name="Wu L."/>
            <person name="Ma J."/>
        </authorList>
    </citation>
    <scope>NUCLEOTIDE SEQUENCE [LARGE SCALE GENOMIC DNA]</scope>
    <source>
        <strain evidence="3">CG52</strain>
    </source>
</reference>
<dbReference type="Proteomes" id="UP001597322">
    <property type="component" value="Unassembled WGS sequence"/>
</dbReference>
<dbReference type="RefSeq" id="WP_377403563.1">
    <property type="nucleotide sequence ID" value="NZ_JBHUEQ010000027.1"/>
</dbReference>
<evidence type="ECO:0000313" key="2">
    <source>
        <dbReference type="EMBL" id="MFD1747042.1"/>
    </source>
</evidence>
<organism evidence="2 3">
    <name type="scientific">Rhizobium helianthi</name>
    <dbReference type="NCBI Taxonomy" id="1132695"/>
    <lineage>
        <taxon>Bacteria</taxon>
        <taxon>Pseudomonadati</taxon>
        <taxon>Pseudomonadota</taxon>
        <taxon>Alphaproteobacteria</taxon>
        <taxon>Hyphomicrobiales</taxon>
        <taxon>Rhizobiaceae</taxon>
        <taxon>Rhizobium/Agrobacterium group</taxon>
        <taxon>Rhizobium</taxon>
    </lineage>
</organism>
<comment type="caution">
    <text evidence="2">The sequence shown here is derived from an EMBL/GenBank/DDBJ whole genome shotgun (WGS) entry which is preliminary data.</text>
</comment>
<name>A0ABW4M7B2_9HYPH</name>